<keyword evidence="5" id="KW-1185">Reference proteome</keyword>
<dbReference type="Proteomes" id="UP000697995">
    <property type="component" value="Unassembled WGS sequence"/>
</dbReference>
<feature type="domain" description="Glycosyl transferase family 1" evidence="2">
    <location>
        <begin position="209"/>
        <end position="380"/>
    </location>
</feature>
<dbReference type="RefSeq" id="WP_133220716.1">
    <property type="nucleotide sequence ID" value="NZ_NRSG01000221.1"/>
</dbReference>
<dbReference type="InterPro" id="IPR001296">
    <property type="entry name" value="Glyco_trans_1"/>
</dbReference>
<keyword evidence="1 4" id="KW-0808">Transferase</keyword>
<evidence type="ECO:0000313" key="5">
    <source>
        <dbReference type="Proteomes" id="UP000697995"/>
    </source>
</evidence>
<name>A0ABS1D260_9PROT</name>
<accession>A0ABS1D260</accession>
<dbReference type="Gene3D" id="3.40.50.2000">
    <property type="entry name" value="Glycogen Phosphorylase B"/>
    <property type="match status" value="1"/>
</dbReference>
<dbReference type="Pfam" id="PF00534">
    <property type="entry name" value="Glycos_transf_1"/>
    <property type="match status" value="1"/>
</dbReference>
<protein>
    <submittedName>
        <fullName evidence="4">Glycosyl transferase family 1</fullName>
    </submittedName>
</protein>
<organism evidence="4 5">
    <name type="scientific">Paracraurococcus ruber</name>
    <dbReference type="NCBI Taxonomy" id="77675"/>
    <lineage>
        <taxon>Bacteria</taxon>
        <taxon>Pseudomonadati</taxon>
        <taxon>Pseudomonadota</taxon>
        <taxon>Alphaproteobacteria</taxon>
        <taxon>Acetobacterales</taxon>
        <taxon>Roseomonadaceae</taxon>
        <taxon>Paracraurococcus</taxon>
    </lineage>
</organism>
<dbReference type="GO" id="GO:0016740">
    <property type="term" value="F:transferase activity"/>
    <property type="evidence" value="ECO:0007669"/>
    <property type="project" value="UniProtKB-KW"/>
</dbReference>
<dbReference type="InterPro" id="IPR022623">
    <property type="entry name" value="Glyco_trans_4"/>
</dbReference>
<dbReference type="CDD" id="cd03818">
    <property type="entry name" value="GT4_ExpC-like"/>
    <property type="match status" value="1"/>
</dbReference>
<evidence type="ECO:0000256" key="1">
    <source>
        <dbReference type="ARBA" id="ARBA00022679"/>
    </source>
</evidence>
<dbReference type="PANTHER" id="PTHR46401:SF2">
    <property type="entry name" value="GLYCOSYLTRANSFERASE WBBK-RELATED"/>
    <property type="match status" value="1"/>
</dbReference>
<dbReference type="Pfam" id="PF12000">
    <property type="entry name" value="Glyco_trans_4_3"/>
    <property type="match status" value="1"/>
</dbReference>
<sequence length="427" mass="47002">MRAFFVHQNFPGQYRHVAPALAARPGTQVIALGENAGDPLPGVQHLRYQPPTAAGEKTHRYLRRLEAALFRGQQVARAALALKERGFAPDIVCCHPGWGEGLFLRDVWPEAKLLYYYEYYYTSTGGDVGFDPPGPVAIDDAARVRTLNANHLLCLQASDWGHTATRWQASRFPDWARAKLSVVHEGIDTEAIRRLPDPSLTLPDGRTLRRGDEVVTFIGRGLEPYRGFHMFMRALPLILEQRPAAQVVVVGGDDPHYGSKPREGGTWREVMLAELGERLDLSRVHFIGKVPHAQLQAVLGLSAAHVYLTYPFVLSWSMLEAMANECVVIGSATPPVQEVIEDGKNGLLVDFFAPGQLAATVSKVLASPASYVPLRAAARRTVVERYDLRSRCLPELLGLIEDVAAGRRPRLGGSLERMATEPDGPPA</sequence>
<reference evidence="4 5" key="1">
    <citation type="journal article" date="2020" name="Microorganisms">
        <title>Osmotic Adaptation and Compatible Solute Biosynthesis of Phototrophic Bacteria as Revealed from Genome Analyses.</title>
        <authorList>
            <person name="Imhoff J.F."/>
            <person name="Rahn T."/>
            <person name="Kunzel S."/>
            <person name="Keller A."/>
            <person name="Neulinger S.C."/>
        </authorList>
    </citation>
    <scope>NUCLEOTIDE SEQUENCE [LARGE SCALE GENOMIC DNA]</scope>
    <source>
        <strain evidence="4 5">DSM 15382</strain>
    </source>
</reference>
<gene>
    <name evidence="4" type="ORF">CKO45_21865</name>
</gene>
<dbReference type="PANTHER" id="PTHR46401">
    <property type="entry name" value="GLYCOSYLTRANSFERASE WBBK-RELATED"/>
    <property type="match status" value="1"/>
</dbReference>
<comment type="caution">
    <text evidence="4">The sequence shown here is derived from an EMBL/GenBank/DDBJ whole genome shotgun (WGS) entry which is preliminary data.</text>
</comment>
<evidence type="ECO:0000259" key="3">
    <source>
        <dbReference type="Pfam" id="PF12000"/>
    </source>
</evidence>
<feature type="domain" description="Glycosyl transferase family 4" evidence="3">
    <location>
        <begin position="26"/>
        <end position="191"/>
    </location>
</feature>
<dbReference type="SUPFAM" id="SSF53756">
    <property type="entry name" value="UDP-Glycosyltransferase/glycogen phosphorylase"/>
    <property type="match status" value="1"/>
</dbReference>
<proteinExistence type="predicted"/>
<evidence type="ECO:0000313" key="4">
    <source>
        <dbReference type="EMBL" id="MBK1660869.1"/>
    </source>
</evidence>
<dbReference type="EMBL" id="NRSG01000221">
    <property type="protein sequence ID" value="MBK1660869.1"/>
    <property type="molecule type" value="Genomic_DNA"/>
</dbReference>
<evidence type="ECO:0000259" key="2">
    <source>
        <dbReference type="Pfam" id="PF00534"/>
    </source>
</evidence>